<dbReference type="AlphaFoldDB" id="A0A6L9SRS6"/>
<dbReference type="InterPro" id="IPR004143">
    <property type="entry name" value="BPL_LPL_catalytic"/>
</dbReference>
<dbReference type="CDD" id="cd16443">
    <property type="entry name" value="LplA"/>
    <property type="match status" value="1"/>
</dbReference>
<sequence length="437" mass="46225">MNATRGEYKVPGGKLVAVTVGTDAAGAVAPGTDAVDGRIGFASSDGDAGAMAGDAARHVRIDGDFFIEADCDVSADALLRDIEHVLLRDVGRASGADHDAAPGADADPMASGGLMGAVDAVTAMVEEALDRHPRARLVGTDATAIATAYIRARGADPVSYGHGANDSIVKDSAITADDDALLADRWNRLWPGLEIVHDVPRMPAEQMAVDERWARKVAAGERRPTLRIWEWAGPCVVVGRFQSVPDEVHEDVARAEGIEVVRRCTGGGAMFIEPGNTITYSLYAPLWFVDGMDVADSYRLCDRWLVGALRGLGLDVRFAGLNDLASQHGKIGGAAQRRFPAPKRRGAGEAPGAVLHHVTMAYDIDAAKMGRVLNTSREKMSDKAVQSAVKRVDPMRSQTGMTRTRIVGYLLDFLHAHAGAGVAGRGEDGTDTGGGRR</sequence>
<dbReference type="GO" id="GO:0016874">
    <property type="term" value="F:ligase activity"/>
    <property type="evidence" value="ECO:0007669"/>
    <property type="project" value="UniProtKB-KW"/>
</dbReference>
<organism evidence="2 3">
    <name type="scientific">Bifidobacterium platyrrhinorum</name>
    <dbReference type="NCBI Taxonomy" id="2661628"/>
    <lineage>
        <taxon>Bacteria</taxon>
        <taxon>Bacillati</taxon>
        <taxon>Actinomycetota</taxon>
        <taxon>Actinomycetes</taxon>
        <taxon>Bifidobacteriales</taxon>
        <taxon>Bifidobacteriaceae</taxon>
        <taxon>Bifidobacterium</taxon>
    </lineage>
</organism>
<keyword evidence="2" id="KW-0436">Ligase</keyword>
<evidence type="ECO:0000259" key="1">
    <source>
        <dbReference type="PROSITE" id="PS51733"/>
    </source>
</evidence>
<dbReference type="InterPro" id="IPR045864">
    <property type="entry name" value="aa-tRNA-synth_II/BPL/LPL"/>
</dbReference>
<dbReference type="Pfam" id="PF21948">
    <property type="entry name" value="LplA-B_cat"/>
    <property type="match status" value="1"/>
</dbReference>
<dbReference type="PANTHER" id="PTHR43679">
    <property type="entry name" value="OCTANOYLTRANSFERASE LIPM-RELATED"/>
    <property type="match status" value="1"/>
</dbReference>
<dbReference type="PANTHER" id="PTHR43679:SF2">
    <property type="entry name" value="OCTANOYL-[GCVH]:PROTEIN N-OCTANOYLTRANSFERASE"/>
    <property type="match status" value="1"/>
</dbReference>
<feature type="domain" description="BPL/LPL catalytic" evidence="1">
    <location>
        <begin position="220"/>
        <end position="413"/>
    </location>
</feature>
<dbReference type="Gene3D" id="3.30.930.10">
    <property type="entry name" value="Bira Bifunctional Protein, Domain 2"/>
    <property type="match status" value="1"/>
</dbReference>
<dbReference type="InterPro" id="IPR050664">
    <property type="entry name" value="Octanoyltrans_LipM/LipL"/>
</dbReference>
<accession>A0A6L9SRS6</accession>
<dbReference type="EMBL" id="WHZV01000003">
    <property type="protein sequence ID" value="NEG55168.1"/>
    <property type="molecule type" value="Genomic_DNA"/>
</dbReference>
<keyword evidence="3" id="KW-1185">Reference proteome</keyword>
<name>A0A6L9SRS6_9BIFI</name>
<protein>
    <submittedName>
        <fullName evidence="2">Lipoate--protein ligase family protein</fullName>
    </submittedName>
</protein>
<evidence type="ECO:0000313" key="2">
    <source>
        <dbReference type="EMBL" id="NEG55168.1"/>
    </source>
</evidence>
<dbReference type="Proteomes" id="UP000483293">
    <property type="component" value="Unassembled WGS sequence"/>
</dbReference>
<reference evidence="2 3" key="1">
    <citation type="submission" date="2019-10" db="EMBL/GenBank/DDBJ databases">
        <title>Bifidobacterium from non-human primates.</title>
        <authorList>
            <person name="Modesto M."/>
        </authorList>
    </citation>
    <scope>NUCLEOTIDE SEQUENCE [LARGE SCALE GENOMIC DNA]</scope>
    <source>
        <strain evidence="2 3">SMA15</strain>
    </source>
</reference>
<comment type="caution">
    <text evidence="2">The sequence shown here is derived from an EMBL/GenBank/DDBJ whole genome shotgun (WGS) entry which is preliminary data.</text>
</comment>
<evidence type="ECO:0000313" key="3">
    <source>
        <dbReference type="Proteomes" id="UP000483293"/>
    </source>
</evidence>
<gene>
    <name evidence="2" type="ORF">GFD21_05150</name>
</gene>
<dbReference type="PROSITE" id="PS51733">
    <property type="entry name" value="BPL_LPL_CATALYTIC"/>
    <property type="match status" value="1"/>
</dbReference>
<proteinExistence type="predicted"/>
<dbReference type="SUPFAM" id="SSF55681">
    <property type="entry name" value="Class II aaRS and biotin synthetases"/>
    <property type="match status" value="1"/>
</dbReference>